<organism evidence="1 2">
    <name type="scientific">Paenibacillus auburnensis</name>
    <dbReference type="NCBI Taxonomy" id="2905649"/>
    <lineage>
        <taxon>Bacteria</taxon>
        <taxon>Bacillati</taxon>
        <taxon>Bacillota</taxon>
        <taxon>Bacilli</taxon>
        <taxon>Bacillales</taxon>
        <taxon>Paenibacillaceae</taxon>
        <taxon>Paenibacillus</taxon>
    </lineage>
</organism>
<name>A0ABM9CI66_9BACL</name>
<evidence type="ECO:0000313" key="2">
    <source>
        <dbReference type="Proteomes" id="UP000838324"/>
    </source>
</evidence>
<accession>A0ABM9CI66</accession>
<comment type="caution">
    <text evidence="1">The sequence shown here is derived from an EMBL/GenBank/DDBJ whole genome shotgun (WGS) entry which is preliminary data.</text>
</comment>
<keyword evidence="2" id="KW-1185">Reference proteome</keyword>
<dbReference type="Proteomes" id="UP000838324">
    <property type="component" value="Unassembled WGS sequence"/>
</dbReference>
<dbReference type="EMBL" id="CAKMMG010000005">
    <property type="protein sequence ID" value="CAH1212231.1"/>
    <property type="molecule type" value="Genomic_DNA"/>
</dbReference>
<reference evidence="1" key="1">
    <citation type="submission" date="2022-01" db="EMBL/GenBank/DDBJ databases">
        <authorList>
            <person name="Criscuolo A."/>
        </authorList>
    </citation>
    <scope>NUCLEOTIDE SEQUENCE</scope>
    <source>
        <strain evidence="1">CIP111892</strain>
    </source>
</reference>
<protein>
    <submittedName>
        <fullName evidence="1">Uncharacterized protein</fullName>
    </submittedName>
</protein>
<evidence type="ECO:0000313" key="1">
    <source>
        <dbReference type="EMBL" id="CAH1212231.1"/>
    </source>
</evidence>
<proteinExistence type="predicted"/>
<gene>
    <name evidence="1" type="ORF">PAECIP111892_03720</name>
</gene>
<sequence length="189" mass="21689">MVYDVLHFSGGFFICSLIKQRKDISGNDPGFPPFELISEWSAGFGVYEDFLKALFGTMMNEEQFKPMVEPAAFRKHISLLKAAEKGGRFYTLTSIRQYCNASVLVLNVDWDGDPEPLLHAHEHNHFELFISEHYDCRMMSGGSRSDHAFYKYVVSPTLPDELSGIEFRFIHYKGPFNKNKTGDEILFKV</sequence>
<dbReference type="RefSeq" id="WP_236335491.1">
    <property type="nucleotide sequence ID" value="NZ_CAKMMG010000005.1"/>
</dbReference>